<dbReference type="Pfam" id="PF19671">
    <property type="entry name" value="DUF6174"/>
    <property type="match status" value="1"/>
</dbReference>
<keyword evidence="2" id="KW-0732">Signal</keyword>
<feature type="region of interest" description="Disordered" evidence="1">
    <location>
        <begin position="31"/>
        <end position="50"/>
    </location>
</feature>
<dbReference type="Proteomes" id="UP000067448">
    <property type="component" value="Unassembled WGS sequence"/>
</dbReference>
<protein>
    <recommendedName>
        <fullName evidence="5">Lipoprotein</fullName>
    </recommendedName>
</protein>
<sequence length="166" mass="17134">MTLVRLRSRARSVLLAAVLVAGTTGMTAACEGGTASPEATGRASPGDTTAANKVMWREPASYVYTLTSTSQVLTGRFRVTVRDGEVADAVGLDGDGRKALADGPGRVPSIGDLIDRLESAWQEGADTAEAEYAPDGHPSRITLDPVENAIDDEAEYVIGGLEAGGG</sequence>
<evidence type="ECO:0000313" key="3">
    <source>
        <dbReference type="EMBL" id="GAQ63562.1"/>
    </source>
</evidence>
<evidence type="ECO:0000256" key="2">
    <source>
        <dbReference type="SAM" id="SignalP"/>
    </source>
</evidence>
<dbReference type="InterPro" id="IPR046172">
    <property type="entry name" value="DUF6174"/>
</dbReference>
<dbReference type="RefSeq" id="WP_059081170.1">
    <property type="nucleotide sequence ID" value="NZ_BCMM01000018.1"/>
</dbReference>
<feature type="signal peptide" evidence="2">
    <location>
        <begin position="1"/>
        <end position="28"/>
    </location>
</feature>
<evidence type="ECO:0008006" key="5">
    <source>
        <dbReference type="Google" id="ProtNLM"/>
    </source>
</evidence>
<comment type="caution">
    <text evidence="3">The sequence shown here is derived from an EMBL/GenBank/DDBJ whole genome shotgun (WGS) entry which is preliminary data.</text>
</comment>
<organism evidence="3 4">
    <name type="scientific">Streptomyces scabiei</name>
    <dbReference type="NCBI Taxonomy" id="1930"/>
    <lineage>
        <taxon>Bacteria</taxon>
        <taxon>Bacillati</taxon>
        <taxon>Actinomycetota</taxon>
        <taxon>Actinomycetes</taxon>
        <taxon>Kitasatosporales</taxon>
        <taxon>Streptomycetaceae</taxon>
        <taxon>Streptomyces</taxon>
    </lineage>
</organism>
<dbReference type="OrthoDB" id="3296785at2"/>
<dbReference type="AlphaFoldDB" id="A0A124C475"/>
<feature type="chain" id="PRO_5007170492" description="Lipoprotein" evidence="2">
    <location>
        <begin position="29"/>
        <end position="166"/>
    </location>
</feature>
<dbReference type="PROSITE" id="PS51257">
    <property type="entry name" value="PROKAR_LIPOPROTEIN"/>
    <property type="match status" value="1"/>
</dbReference>
<dbReference type="EMBL" id="BCMM01000018">
    <property type="protein sequence ID" value="GAQ63562.1"/>
    <property type="molecule type" value="Genomic_DNA"/>
</dbReference>
<reference evidence="4" key="3">
    <citation type="submission" date="2016-02" db="EMBL/GenBank/DDBJ databases">
        <title>Draft genome of pathogenic Streptomyces sp. in Japan.</title>
        <authorList>
            <person name="Tomihama T."/>
            <person name="Ikenaga M."/>
            <person name="Sakai M."/>
            <person name="Okubo T."/>
            <person name="Ikeda S."/>
        </authorList>
    </citation>
    <scope>NUCLEOTIDE SEQUENCE [LARGE SCALE GENOMIC DNA]</scope>
    <source>
        <strain evidence="4">S58</strain>
    </source>
</reference>
<name>A0A124C475_STRSC</name>
<evidence type="ECO:0000256" key="1">
    <source>
        <dbReference type="SAM" id="MobiDB-lite"/>
    </source>
</evidence>
<accession>A0A124C475</accession>
<gene>
    <name evidence="3" type="ORF">SsS58_03944</name>
</gene>
<proteinExistence type="predicted"/>
<reference evidence="3 4" key="2">
    <citation type="journal article" date="2016" name="Genome Announc.">
        <title>Draft Genome Sequences of Streptomyces scabiei S58, Streptomyces turgidiscabies T45, and Streptomyces acidiscabies a10, the Pathogens of Potato Common Scab, Isolated in Japan.</title>
        <authorList>
            <person name="Tomihama T."/>
            <person name="Nishi Y."/>
            <person name="Sakai M."/>
            <person name="Ikenaga M."/>
            <person name="Okubo T."/>
            <person name="Ikeda S."/>
        </authorList>
    </citation>
    <scope>NUCLEOTIDE SEQUENCE [LARGE SCALE GENOMIC DNA]</scope>
    <source>
        <strain evidence="3 4">S58</strain>
    </source>
</reference>
<evidence type="ECO:0000313" key="4">
    <source>
        <dbReference type="Proteomes" id="UP000067448"/>
    </source>
</evidence>
<reference evidence="4" key="1">
    <citation type="submission" date="2015-11" db="EMBL/GenBank/DDBJ databases">
        <authorList>
            <consortium name="Cross-ministerial Strategic Innovation Promotion Program (SIP) consortium"/>
            <person name="Tomihama T."/>
            <person name="Ikenaga M."/>
            <person name="Sakai M."/>
            <person name="Okubo T."/>
            <person name="Ikeda S."/>
        </authorList>
    </citation>
    <scope>NUCLEOTIDE SEQUENCE [LARGE SCALE GENOMIC DNA]</scope>
    <source>
        <strain evidence="4">S58</strain>
    </source>
</reference>